<sequence length="121" mass="13987">CKIAPSTYYAHHKRLQAPSARRVRDAELKEEIKQVYTSNYRVYGARKIWRELNRQGHPVARCTVERLMRELGIQGAVRGKRVITTIPGGQVERAPDLVDRDFVAAAPNRCWVADFERREVL</sequence>
<organism evidence="2 3">
    <name type="scientific">Streptomyces caeni</name>
    <dbReference type="NCBI Taxonomy" id="2307231"/>
    <lineage>
        <taxon>Bacteria</taxon>
        <taxon>Bacillati</taxon>
        <taxon>Actinomycetota</taxon>
        <taxon>Actinomycetes</taxon>
        <taxon>Kitasatosporales</taxon>
        <taxon>Streptomycetaceae</taxon>
        <taxon>Streptomyces</taxon>
    </lineage>
</organism>
<dbReference type="Pfam" id="PF13276">
    <property type="entry name" value="HTH_21"/>
    <property type="match status" value="1"/>
</dbReference>
<dbReference type="InterPro" id="IPR050900">
    <property type="entry name" value="Transposase_IS3/IS150/IS904"/>
</dbReference>
<dbReference type="EMBL" id="JBHUDX010000077">
    <property type="protein sequence ID" value="MFD1661494.1"/>
    <property type="molecule type" value="Genomic_DNA"/>
</dbReference>
<evidence type="ECO:0000259" key="1">
    <source>
        <dbReference type="Pfam" id="PF13276"/>
    </source>
</evidence>
<comment type="caution">
    <text evidence="2">The sequence shown here is derived from an EMBL/GenBank/DDBJ whole genome shotgun (WGS) entry which is preliminary data.</text>
</comment>
<proteinExistence type="predicted"/>
<reference evidence="3" key="1">
    <citation type="journal article" date="2019" name="Int. J. Syst. Evol. Microbiol.">
        <title>The Global Catalogue of Microorganisms (GCM) 10K type strain sequencing project: providing services to taxonomists for standard genome sequencing and annotation.</title>
        <authorList>
            <consortium name="The Broad Institute Genomics Platform"/>
            <consortium name="The Broad Institute Genome Sequencing Center for Infectious Disease"/>
            <person name="Wu L."/>
            <person name="Ma J."/>
        </authorList>
    </citation>
    <scope>NUCLEOTIDE SEQUENCE [LARGE SCALE GENOMIC DNA]</scope>
    <source>
        <strain evidence="3">CGMCC 1.12470</strain>
    </source>
</reference>
<evidence type="ECO:0000313" key="2">
    <source>
        <dbReference type="EMBL" id="MFD1661494.1"/>
    </source>
</evidence>
<keyword evidence="3" id="KW-1185">Reference proteome</keyword>
<feature type="domain" description="HTH-like" evidence="1">
    <location>
        <begin position="25"/>
        <end position="81"/>
    </location>
</feature>
<name>A0ABW4IXY5_9ACTN</name>
<dbReference type="PANTHER" id="PTHR46889">
    <property type="entry name" value="TRANSPOSASE INSF FOR INSERTION SEQUENCE IS3B-RELATED"/>
    <property type="match status" value="1"/>
</dbReference>
<feature type="non-terminal residue" evidence="2">
    <location>
        <position position="1"/>
    </location>
</feature>
<dbReference type="PANTHER" id="PTHR46889:SF4">
    <property type="entry name" value="TRANSPOSASE INSO FOR INSERTION SEQUENCE ELEMENT IS911B-RELATED"/>
    <property type="match status" value="1"/>
</dbReference>
<dbReference type="RefSeq" id="WP_381087459.1">
    <property type="nucleotide sequence ID" value="NZ_JBHUDX010000077.1"/>
</dbReference>
<evidence type="ECO:0000313" key="3">
    <source>
        <dbReference type="Proteomes" id="UP001597261"/>
    </source>
</evidence>
<protein>
    <submittedName>
        <fullName evidence="2">IS3 family transposase</fullName>
    </submittedName>
</protein>
<dbReference type="InterPro" id="IPR025948">
    <property type="entry name" value="HTH-like_dom"/>
</dbReference>
<dbReference type="Proteomes" id="UP001597261">
    <property type="component" value="Unassembled WGS sequence"/>
</dbReference>
<gene>
    <name evidence="2" type="ORF">ACFSL4_25630</name>
</gene>
<accession>A0ABW4IXY5</accession>